<sequence length="234" mass="24863">MNPSYAKKLIVSSIALSLVLGGGTLYTARATAHAQAEASGQQTTGAVQTKADEKAHKGHGKRWPIIDEAASVIGVDKTALEASLKSGKSIVEAAAEKGVSEADLTAKLTAFRSGKIDEAVKAGKLTADKAAEMKQRLGEHLKFVLNDKQLLDKIERRGHGRHQGLRPDSGKLAKALGISKDELHKSLRSGQSLADIAAAKGMSREQLVATIKEQLTPSIEKMIDRKKPADKSAK</sequence>
<reference evidence="3 4" key="1">
    <citation type="submission" date="2017-03" db="EMBL/GenBank/DDBJ databases">
        <title>Isolation of Levoglucosan Utilizing Bacteria.</title>
        <authorList>
            <person name="Arya A.S."/>
        </authorList>
    </citation>
    <scope>NUCLEOTIDE SEQUENCE [LARGE SCALE GENOMIC DNA]</scope>
    <source>
        <strain evidence="3 4">MEC069</strain>
    </source>
</reference>
<feature type="region of interest" description="Disordered" evidence="1">
    <location>
        <begin position="36"/>
        <end position="60"/>
    </location>
</feature>
<dbReference type="RefSeq" id="WP_134756503.1">
    <property type="nucleotide sequence ID" value="NZ_MYFO02000001.1"/>
</dbReference>
<proteinExistence type="predicted"/>
<keyword evidence="4" id="KW-1185">Reference proteome</keyword>
<evidence type="ECO:0008006" key="5">
    <source>
        <dbReference type="Google" id="ProtNLM"/>
    </source>
</evidence>
<feature type="signal peptide" evidence="2">
    <location>
        <begin position="1"/>
        <end position="27"/>
    </location>
</feature>
<organism evidence="3 4">
    <name type="scientific">Paenibacillus athensensis</name>
    <dbReference type="NCBI Taxonomy" id="1967502"/>
    <lineage>
        <taxon>Bacteria</taxon>
        <taxon>Bacillati</taxon>
        <taxon>Bacillota</taxon>
        <taxon>Bacilli</taxon>
        <taxon>Bacillales</taxon>
        <taxon>Paenibacillaceae</taxon>
        <taxon>Paenibacillus</taxon>
    </lineage>
</organism>
<dbReference type="Proteomes" id="UP000298246">
    <property type="component" value="Unassembled WGS sequence"/>
</dbReference>
<protein>
    <recommendedName>
        <fullName evidence="5">LysM domain-containing protein</fullName>
    </recommendedName>
</protein>
<dbReference type="OrthoDB" id="2375390at2"/>
<comment type="caution">
    <text evidence="3">The sequence shown here is derived from an EMBL/GenBank/DDBJ whole genome shotgun (WGS) entry which is preliminary data.</text>
</comment>
<name>A0A4Y8PT81_9BACL</name>
<gene>
    <name evidence="3" type="ORF">B5M42_21220</name>
</gene>
<feature type="chain" id="PRO_5039362740" description="LysM domain-containing protein" evidence="2">
    <location>
        <begin position="28"/>
        <end position="234"/>
    </location>
</feature>
<evidence type="ECO:0000313" key="3">
    <source>
        <dbReference type="EMBL" id="TFE84162.1"/>
    </source>
</evidence>
<accession>A0A4Y8PT81</accession>
<keyword evidence="2" id="KW-0732">Signal</keyword>
<dbReference type="EMBL" id="MYFO01000038">
    <property type="protein sequence ID" value="TFE84162.1"/>
    <property type="molecule type" value="Genomic_DNA"/>
</dbReference>
<dbReference type="AlphaFoldDB" id="A0A4Y8PT81"/>
<evidence type="ECO:0000313" key="4">
    <source>
        <dbReference type="Proteomes" id="UP000298246"/>
    </source>
</evidence>
<evidence type="ECO:0000256" key="1">
    <source>
        <dbReference type="SAM" id="MobiDB-lite"/>
    </source>
</evidence>
<evidence type="ECO:0000256" key="2">
    <source>
        <dbReference type="SAM" id="SignalP"/>
    </source>
</evidence>